<proteinExistence type="predicted"/>
<dbReference type="PANTHER" id="PTHR11909">
    <property type="entry name" value="CASEIN KINASE-RELATED"/>
    <property type="match status" value="1"/>
</dbReference>
<keyword evidence="1" id="KW-0472">Membrane</keyword>
<dbReference type="SUPFAM" id="SSF56112">
    <property type="entry name" value="Protein kinase-like (PK-like)"/>
    <property type="match status" value="1"/>
</dbReference>
<name>A0A0M3J9R8_ANISI</name>
<reference evidence="3" key="1">
    <citation type="submission" date="2017-02" db="UniProtKB">
        <authorList>
            <consortium name="WormBaseParasite"/>
        </authorList>
    </citation>
    <scope>IDENTIFICATION</scope>
</reference>
<dbReference type="PROSITE" id="PS50011">
    <property type="entry name" value="PROTEIN_KINASE_DOM"/>
    <property type="match status" value="1"/>
</dbReference>
<dbReference type="InterPro" id="IPR011009">
    <property type="entry name" value="Kinase-like_dom_sf"/>
</dbReference>
<dbReference type="Gene3D" id="1.10.510.10">
    <property type="entry name" value="Transferase(Phosphotransferase) domain 1"/>
    <property type="match status" value="1"/>
</dbReference>
<protein>
    <submittedName>
        <fullName evidence="3">Protein kinase domain-containing protein</fullName>
    </submittedName>
</protein>
<accession>A0A0M3J9R8</accession>
<dbReference type="GO" id="GO:0005524">
    <property type="term" value="F:ATP binding"/>
    <property type="evidence" value="ECO:0007669"/>
    <property type="project" value="InterPro"/>
</dbReference>
<dbReference type="Pfam" id="PF00069">
    <property type="entry name" value="Pkinase"/>
    <property type="match status" value="1"/>
</dbReference>
<feature type="transmembrane region" description="Helical" evidence="1">
    <location>
        <begin position="157"/>
        <end position="175"/>
    </location>
</feature>
<keyword evidence="1" id="KW-0812">Transmembrane</keyword>
<dbReference type="AlphaFoldDB" id="A0A0M3J9R8"/>
<dbReference type="GO" id="GO:0004672">
    <property type="term" value="F:protein kinase activity"/>
    <property type="evidence" value="ECO:0007669"/>
    <property type="project" value="InterPro"/>
</dbReference>
<keyword evidence="1" id="KW-1133">Transmembrane helix</keyword>
<dbReference type="WBParaSite" id="ASIM_0000433701-mRNA-1">
    <property type="protein sequence ID" value="ASIM_0000433701-mRNA-1"/>
    <property type="gene ID" value="ASIM_0000433701"/>
</dbReference>
<evidence type="ECO:0000259" key="2">
    <source>
        <dbReference type="PROSITE" id="PS50011"/>
    </source>
</evidence>
<sequence length="192" mass="21874">LKGTKRPDYVFIVVTLLGKDLQALRCEQVGRHFSLSTAVRVGMQTLNAIEQVHRCGFVSRDIKPDNFAVGLRENQQNKTIFIIDFGLAKKYIDEDGDHFAFRGVVGWRGTVRYGSLNAHKRLDLSRRDDIESWLYFLVEITNGALPWRRIVGNFQSFSFKVAFFGICISLLIYISHLCAYLKGGDVRLAIVE</sequence>
<evidence type="ECO:0000256" key="1">
    <source>
        <dbReference type="SAM" id="Phobius"/>
    </source>
</evidence>
<dbReference type="InterPro" id="IPR000719">
    <property type="entry name" value="Prot_kinase_dom"/>
</dbReference>
<organism evidence="3">
    <name type="scientific">Anisakis simplex</name>
    <name type="common">Herring worm</name>
    <dbReference type="NCBI Taxonomy" id="6269"/>
    <lineage>
        <taxon>Eukaryota</taxon>
        <taxon>Metazoa</taxon>
        <taxon>Ecdysozoa</taxon>
        <taxon>Nematoda</taxon>
        <taxon>Chromadorea</taxon>
        <taxon>Rhabditida</taxon>
        <taxon>Spirurina</taxon>
        <taxon>Ascaridomorpha</taxon>
        <taxon>Ascaridoidea</taxon>
        <taxon>Anisakidae</taxon>
        <taxon>Anisakis</taxon>
        <taxon>Anisakis simplex complex</taxon>
    </lineage>
</organism>
<dbReference type="InterPro" id="IPR050235">
    <property type="entry name" value="CK1_Ser-Thr_kinase"/>
</dbReference>
<feature type="domain" description="Protein kinase" evidence="2">
    <location>
        <begin position="1"/>
        <end position="192"/>
    </location>
</feature>
<evidence type="ECO:0000313" key="3">
    <source>
        <dbReference type="WBParaSite" id="ASIM_0000433701-mRNA-1"/>
    </source>
</evidence>